<proteinExistence type="predicted"/>
<keyword evidence="3" id="KW-1185">Reference proteome</keyword>
<evidence type="ECO:0000313" key="2">
    <source>
        <dbReference type="EMBL" id="KAJ1108897.1"/>
    </source>
</evidence>
<dbReference type="EMBL" id="JANPWB010000013">
    <property type="protein sequence ID" value="KAJ1108897.1"/>
    <property type="molecule type" value="Genomic_DNA"/>
</dbReference>
<accession>A0AAV7MZ19</accession>
<reference evidence="2" key="1">
    <citation type="journal article" date="2022" name="bioRxiv">
        <title>Sequencing and chromosome-scale assembly of the giantPleurodeles waltlgenome.</title>
        <authorList>
            <person name="Brown T."/>
            <person name="Elewa A."/>
            <person name="Iarovenko S."/>
            <person name="Subramanian E."/>
            <person name="Araus A.J."/>
            <person name="Petzold A."/>
            <person name="Susuki M."/>
            <person name="Suzuki K.-i.T."/>
            <person name="Hayashi T."/>
            <person name="Toyoda A."/>
            <person name="Oliveira C."/>
            <person name="Osipova E."/>
            <person name="Leigh N.D."/>
            <person name="Simon A."/>
            <person name="Yun M.H."/>
        </authorList>
    </citation>
    <scope>NUCLEOTIDE SEQUENCE</scope>
    <source>
        <strain evidence="2">20211129_DDA</strain>
        <tissue evidence="2">Liver</tissue>
    </source>
</reference>
<sequence length="90" mass="10057">MDHLVVAQQGRYCPQRKQGKQAPADPRSGVKAGSDWGAVGPPILWALLPLQLLRYDTVIPGIWAKKCDVLEEKLNVIGRGVKVLMRRELR</sequence>
<comment type="caution">
    <text evidence="2">The sequence shown here is derived from an EMBL/GenBank/DDBJ whole genome shotgun (WGS) entry which is preliminary data.</text>
</comment>
<name>A0AAV7MZ19_PLEWA</name>
<gene>
    <name evidence="2" type="ORF">NDU88_006267</name>
</gene>
<dbReference type="AlphaFoldDB" id="A0AAV7MZ19"/>
<feature type="region of interest" description="Disordered" evidence="1">
    <location>
        <begin position="13"/>
        <end position="33"/>
    </location>
</feature>
<organism evidence="2 3">
    <name type="scientific">Pleurodeles waltl</name>
    <name type="common">Iberian ribbed newt</name>
    <dbReference type="NCBI Taxonomy" id="8319"/>
    <lineage>
        <taxon>Eukaryota</taxon>
        <taxon>Metazoa</taxon>
        <taxon>Chordata</taxon>
        <taxon>Craniata</taxon>
        <taxon>Vertebrata</taxon>
        <taxon>Euteleostomi</taxon>
        <taxon>Amphibia</taxon>
        <taxon>Batrachia</taxon>
        <taxon>Caudata</taxon>
        <taxon>Salamandroidea</taxon>
        <taxon>Salamandridae</taxon>
        <taxon>Pleurodelinae</taxon>
        <taxon>Pleurodeles</taxon>
    </lineage>
</organism>
<evidence type="ECO:0000256" key="1">
    <source>
        <dbReference type="SAM" id="MobiDB-lite"/>
    </source>
</evidence>
<evidence type="ECO:0000313" key="3">
    <source>
        <dbReference type="Proteomes" id="UP001066276"/>
    </source>
</evidence>
<protein>
    <submittedName>
        <fullName evidence="2">Uncharacterized protein</fullName>
    </submittedName>
</protein>
<dbReference type="Proteomes" id="UP001066276">
    <property type="component" value="Chromosome 9"/>
</dbReference>